<evidence type="ECO:0000256" key="1">
    <source>
        <dbReference type="SAM" id="MobiDB-lite"/>
    </source>
</evidence>
<dbReference type="EMBL" id="JADNRY010000141">
    <property type="protein sequence ID" value="KAF9063642.1"/>
    <property type="molecule type" value="Genomic_DNA"/>
</dbReference>
<organism evidence="2 3">
    <name type="scientific">Rhodocollybia butyracea</name>
    <dbReference type="NCBI Taxonomy" id="206335"/>
    <lineage>
        <taxon>Eukaryota</taxon>
        <taxon>Fungi</taxon>
        <taxon>Dikarya</taxon>
        <taxon>Basidiomycota</taxon>
        <taxon>Agaricomycotina</taxon>
        <taxon>Agaricomycetes</taxon>
        <taxon>Agaricomycetidae</taxon>
        <taxon>Agaricales</taxon>
        <taxon>Marasmiineae</taxon>
        <taxon>Omphalotaceae</taxon>
        <taxon>Rhodocollybia</taxon>
    </lineage>
</organism>
<name>A0A9P5PJ96_9AGAR</name>
<dbReference type="Proteomes" id="UP000772434">
    <property type="component" value="Unassembled WGS sequence"/>
</dbReference>
<sequence>MQAASDPVSHCSLYQLCGLASTAGFIELSLELSSSLTVTTAMASTRGLGSVLRCAPFHNVHVQVSFGSFSGSSTPKTSTTFQKRPFPTRPSTFPTRPST</sequence>
<accession>A0A9P5PJ96</accession>
<dbReference type="AlphaFoldDB" id="A0A9P5PJ96"/>
<proteinExistence type="predicted"/>
<feature type="region of interest" description="Disordered" evidence="1">
    <location>
        <begin position="69"/>
        <end position="99"/>
    </location>
</feature>
<gene>
    <name evidence="2" type="ORF">BDP27DRAFT_1426657</name>
</gene>
<protein>
    <submittedName>
        <fullName evidence="2">Uncharacterized protein</fullName>
    </submittedName>
</protein>
<comment type="caution">
    <text evidence="2">The sequence shown here is derived from an EMBL/GenBank/DDBJ whole genome shotgun (WGS) entry which is preliminary data.</text>
</comment>
<keyword evidence="3" id="KW-1185">Reference proteome</keyword>
<evidence type="ECO:0000313" key="3">
    <source>
        <dbReference type="Proteomes" id="UP000772434"/>
    </source>
</evidence>
<evidence type="ECO:0000313" key="2">
    <source>
        <dbReference type="EMBL" id="KAF9063642.1"/>
    </source>
</evidence>
<reference evidence="2" key="1">
    <citation type="submission" date="2020-11" db="EMBL/GenBank/DDBJ databases">
        <authorList>
            <consortium name="DOE Joint Genome Institute"/>
            <person name="Ahrendt S."/>
            <person name="Riley R."/>
            <person name="Andreopoulos W."/>
            <person name="Labutti K."/>
            <person name="Pangilinan J."/>
            <person name="Ruiz-Duenas F.J."/>
            <person name="Barrasa J.M."/>
            <person name="Sanchez-Garcia M."/>
            <person name="Camarero S."/>
            <person name="Miyauchi S."/>
            <person name="Serrano A."/>
            <person name="Linde D."/>
            <person name="Babiker R."/>
            <person name="Drula E."/>
            <person name="Ayuso-Fernandez I."/>
            <person name="Pacheco R."/>
            <person name="Padilla G."/>
            <person name="Ferreira P."/>
            <person name="Barriuso J."/>
            <person name="Kellner H."/>
            <person name="Castanera R."/>
            <person name="Alfaro M."/>
            <person name="Ramirez L."/>
            <person name="Pisabarro A.G."/>
            <person name="Kuo A."/>
            <person name="Tritt A."/>
            <person name="Lipzen A."/>
            <person name="He G."/>
            <person name="Yan M."/>
            <person name="Ng V."/>
            <person name="Cullen D."/>
            <person name="Martin F."/>
            <person name="Rosso M.-N."/>
            <person name="Henrissat B."/>
            <person name="Hibbett D."/>
            <person name="Martinez A.T."/>
            <person name="Grigoriev I.V."/>
        </authorList>
    </citation>
    <scope>NUCLEOTIDE SEQUENCE</scope>
    <source>
        <strain evidence="2">AH 40177</strain>
    </source>
</reference>